<dbReference type="Pfam" id="PF04303">
    <property type="entry name" value="PrpF"/>
    <property type="match status" value="1"/>
</dbReference>
<dbReference type="SUPFAM" id="SSF54506">
    <property type="entry name" value="Diaminopimelate epimerase-like"/>
    <property type="match status" value="2"/>
</dbReference>
<dbReference type="InterPro" id="IPR007400">
    <property type="entry name" value="PrpF-like"/>
</dbReference>
<comment type="similarity">
    <text evidence="1">Belongs to the PrpF family.</text>
</comment>
<dbReference type="GO" id="GO:0016853">
    <property type="term" value="F:isomerase activity"/>
    <property type="evidence" value="ECO:0007669"/>
    <property type="project" value="UniProtKB-KW"/>
</dbReference>
<reference evidence="3 4" key="1">
    <citation type="submission" date="2019-08" db="EMBL/GenBank/DDBJ databases">
        <authorList>
            <person name="Peeters C."/>
        </authorList>
    </citation>
    <scope>NUCLEOTIDE SEQUENCE [LARGE SCALE GENOMIC DNA]</scope>
    <source>
        <strain evidence="3 4">LMG 31115</strain>
    </source>
</reference>
<proteinExistence type="inferred from homology"/>
<dbReference type="PANTHER" id="PTHR43709">
    <property type="entry name" value="ACONITATE ISOMERASE-RELATED"/>
    <property type="match status" value="1"/>
</dbReference>
<dbReference type="EMBL" id="CABPSI010000003">
    <property type="protein sequence ID" value="VVE16079.1"/>
    <property type="molecule type" value="Genomic_DNA"/>
</dbReference>
<evidence type="ECO:0000313" key="3">
    <source>
        <dbReference type="EMBL" id="VVE16079.1"/>
    </source>
</evidence>
<protein>
    <submittedName>
        <fullName evidence="3">PrpF protein</fullName>
    </submittedName>
</protein>
<name>A0A5E4VX30_9BURK</name>
<sequence>MHPGDLAIPAVYVRGGTSRAVIFKRDDLPVNRDTWPEIFRAVLGSPDPESKQLDGLGGGITSLSKIAVLSPSMRDGIDVDYFFAQIDPKSGDVLLGANCGNISSAVGPYAVDEGWVLPGHGETTVRIFNENTNTRIVARFDNDAATRSFIAISGIAGKGAPISLTFEHPGGSMVGDTFPTGRLVDEIRLPDGQTLAATLIDVSIPCVIADAGDFGLTGDETYGALSARADITHRLADLRCAAAIAMGCAKTWDEARSTYKNVPDVVLVSRPEGSQTGVRARFYSCDQPHRAAPVTSAMALAAAACLAGTVAHAATRAADVTAGHASGAIDIHHPSGVMRVEADIDPHNGDVRSTAILRTARRIMEGRVLVPAYLRSAAFATRATGAAAPDAQRAPIE</sequence>
<accession>A0A5E4VX30</accession>
<organism evidence="3 4">
    <name type="scientific">Pandoraea iniqua</name>
    <dbReference type="NCBI Taxonomy" id="2508288"/>
    <lineage>
        <taxon>Bacteria</taxon>
        <taxon>Pseudomonadati</taxon>
        <taxon>Pseudomonadota</taxon>
        <taxon>Betaproteobacteria</taxon>
        <taxon>Burkholderiales</taxon>
        <taxon>Burkholderiaceae</taxon>
        <taxon>Pandoraea</taxon>
    </lineage>
</organism>
<evidence type="ECO:0000313" key="4">
    <source>
        <dbReference type="Proteomes" id="UP000333828"/>
    </source>
</evidence>
<keyword evidence="2" id="KW-0413">Isomerase</keyword>
<dbReference type="PANTHER" id="PTHR43709:SF2">
    <property type="entry name" value="DUF453 DOMAIN PROTEIN (AFU_ORTHOLOGUE AFUA_6G00360)"/>
    <property type="match status" value="1"/>
</dbReference>
<gene>
    <name evidence="3" type="ORF">PIN31115_02881</name>
</gene>
<dbReference type="Gene3D" id="3.10.310.10">
    <property type="entry name" value="Diaminopimelate Epimerase, Chain A, domain 1"/>
    <property type="match status" value="2"/>
</dbReference>
<dbReference type="AlphaFoldDB" id="A0A5E4VX30"/>
<dbReference type="Proteomes" id="UP000333828">
    <property type="component" value="Unassembled WGS sequence"/>
</dbReference>
<evidence type="ECO:0000256" key="2">
    <source>
        <dbReference type="ARBA" id="ARBA00023235"/>
    </source>
</evidence>
<keyword evidence="4" id="KW-1185">Reference proteome</keyword>
<evidence type="ECO:0000256" key="1">
    <source>
        <dbReference type="ARBA" id="ARBA00007673"/>
    </source>
</evidence>
<dbReference type="RefSeq" id="WP_150684611.1">
    <property type="nucleotide sequence ID" value="NZ_CABPSI010000003.1"/>
</dbReference>